<comment type="subcellular location">
    <subcellularLocation>
        <location evidence="1">Nucleus</location>
    </subcellularLocation>
</comment>
<comment type="similarity">
    <text evidence="2">Belongs to the MCM10 family.</text>
</comment>
<dbReference type="Pfam" id="PF09332">
    <property type="entry name" value="Mcm10"/>
    <property type="match status" value="1"/>
</dbReference>
<evidence type="ECO:0000256" key="7">
    <source>
        <dbReference type="ARBA" id="ARBA00022833"/>
    </source>
</evidence>
<dbReference type="FunFam" id="2.40.50.140:FF:000174">
    <property type="entry name" value="DNA replication licensing factor mcm10"/>
    <property type="match status" value="1"/>
</dbReference>
<evidence type="ECO:0000256" key="1">
    <source>
        <dbReference type="ARBA" id="ARBA00004123"/>
    </source>
</evidence>
<evidence type="ECO:0000256" key="4">
    <source>
        <dbReference type="ARBA" id="ARBA00022705"/>
    </source>
</evidence>
<evidence type="ECO:0000259" key="10">
    <source>
        <dbReference type="SMART" id="SM01280"/>
    </source>
</evidence>
<protein>
    <recommendedName>
        <fullName evidence="3">Protein MCM10 homolog</fullName>
    </recommendedName>
</protein>
<keyword evidence="6" id="KW-0863">Zinc-finger</keyword>
<dbReference type="InterPro" id="IPR056791">
    <property type="entry name" value="Znf_Mcm10_C"/>
</dbReference>
<evidence type="ECO:0000256" key="3">
    <source>
        <dbReference type="ARBA" id="ARBA00017770"/>
    </source>
</evidence>
<dbReference type="GO" id="GO:0008270">
    <property type="term" value="F:zinc ion binding"/>
    <property type="evidence" value="ECO:0007669"/>
    <property type="project" value="UniProtKB-KW"/>
</dbReference>
<evidence type="ECO:0000256" key="5">
    <source>
        <dbReference type="ARBA" id="ARBA00022723"/>
    </source>
</evidence>
<sequence>MDNDSDSDIDDILNDLLANSEVEENNKSPSKETLKELDFNFLDNTSKLNNENKSIDVQKKNEIHDDILDSSDDEDRRYFEKQKYSNYGRDIKSLLKKEPIKKNEDKPLSCKTSSKTFDFSATKINKNANMNNNITVISKDVYSDPFFGLRIINPIVSSAELKARMIDKVPVTVSKIKYHLNSENVEKDWVIAGVLINKSLPKTSQKGTSYSIWKISDLSENINTISLFMFSNAHKTLWKTTIGTVIGILNPNILESKDNFDLATLSIDNPQRIMILGKSKDMGKCKSKKKNGEQCNSIVNISRCEFCLYHVKKEYKKCSLRAELQSFSNTQNFSIDMLKKKTRQQQKPFLNNMPEFHTVVATKSKKLEEKDAKRLALLSGSQKNDNLINKNLNNIRNENEKVGISEQQLKKNFEQINKSRGWKVALLSQASLNSCKNNNMEKKDLNMVSSNPHLGIGCQRGIIDLSQPITKKQINIAKKNAVNWVKENGKIKPKDPNKIRLNKEEKLERGKKRLREPENDEKQEIKKPNILSDKFKEIMQTKSTHTDLIEKSYEQEKDKYFNKLEMKEKLEEKMLTTYKIPCKAVKCLVCKYISFSASDMCKDQKHPLRVIDAIKRFFKCADCGNRTVSLDRIPSHSCIKCSSSNWIKAAMMDERKTNVSITALSIRGDEETYIGSMIKDANLNLLVPENDK</sequence>
<keyword evidence="12" id="KW-1185">Reference proteome</keyword>
<dbReference type="GO" id="GO:0006270">
    <property type="term" value="P:DNA replication initiation"/>
    <property type="evidence" value="ECO:0007669"/>
    <property type="project" value="InterPro"/>
</dbReference>
<gene>
    <name evidence="11" type="ORF">APICC_05089</name>
</gene>
<keyword evidence="7" id="KW-0862">Zinc</keyword>
<evidence type="ECO:0000256" key="2">
    <source>
        <dbReference type="ARBA" id="ARBA00009679"/>
    </source>
</evidence>
<dbReference type="InterPro" id="IPR015408">
    <property type="entry name" value="Znf_Mcm10/DnaG"/>
</dbReference>
<dbReference type="InterPro" id="IPR040184">
    <property type="entry name" value="Mcm10"/>
</dbReference>
<feature type="domain" description="Replication factor Mcm10 C-terminal" evidence="10">
    <location>
        <begin position="333"/>
        <end position="676"/>
    </location>
</feature>
<keyword evidence="5" id="KW-0479">Metal-binding</keyword>
<dbReference type="Gene3D" id="2.40.50.140">
    <property type="entry name" value="Nucleic acid-binding proteins"/>
    <property type="match status" value="1"/>
</dbReference>
<dbReference type="OrthoDB" id="273123at2759"/>
<dbReference type="GO" id="GO:0043596">
    <property type="term" value="C:nuclear replication fork"/>
    <property type="evidence" value="ECO:0007669"/>
    <property type="project" value="TreeGrafter"/>
</dbReference>
<dbReference type="GO" id="GO:0003697">
    <property type="term" value="F:single-stranded DNA binding"/>
    <property type="evidence" value="ECO:0007669"/>
    <property type="project" value="InterPro"/>
</dbReference>
<evidence type="ECO:0000256" key="8">
    <source>
        <dbReference type="ARBA" id="ARBA00023242"/>
    </source>
</evidence>
<name>A0A2A3EMU5_APICC</name>
<keyword evidence="8" id="KW-0539">Nucleus</keyword>
<dbReference type="PANTHER" id="PTHR13454:SF11">
    <property type="entry name" value="PROTEIN MCM10 HOMOLOG"/>
    <property type="match status" value="1"/>
</dbReference>
<dbReference type="STRING" id="94128.A0A2A3EMU5"/>
<keyword evidence="4" id="KW-0235">DNA replication</keyword>
<feature type="region of interest" description="Disordered" evidence="9">
    <location>
        <begin position="502"/>
        <end position="523"/>
    </location>
</feature>
<dbReference type="EMBL" id="KZ288212">
    <property type="protein sequence ID" value="PBC32814.1"/>
    <property type="molecule type" value="Genomic_DNA"/>
</dbReference>
<dbReference type="Pfam" id="PF24863">
    <property type="entry name" value="zf-CCCH_Mcm10"/>
    <property type="match status" value="1"/>
</dbReference>
<evidence type="ECO:0000256" key="9">
    <source>
        <dbReference type="SAM" id="MobiDB-lite"/>
    </source>
</evidence>
<dbReference type="Pfam" id="PF22379">
    <property type="entry name" value="OB_MCM10"/>
    <property type="match status" value="1"/>
</dbReference>
<accession>A0A2A3EMU5</accession>
<dbReference type="PANTHER" id="PTHR13454">
    <property type="entry name" value="PROTEIN MCM10 HOMOLOG"/>
    <property type="match status" value="1"/>
</dbReference>
<dbReference type="SMART" id="SM01280">
    <property type="entry name" value="Mcm10"/>
    <property type="match status" value="1"/>
</dbReference>
<dbReference type="InterPro" id="IPR015411">
    <property type="entry name" value="Rep_factor_Mcm10_C"/>
</dbReference>
<organism evidence="11 12">
    <name type="scientific">Apis cerana cerana</name>
    <name type="common">Oriental honeybee</name>
    <dbReference type="NCBI Taxonomy" id="94128"/>
    <lineage>
        <taxon>Eukaryota</taxon>
        <taxon>Metazoa</taxon>
        <taxon>Ecdysozoa</taxon>
        <taxon>Arthropoda</taxon>
        <taxon>Hexapoda</taxon>
        <taxon>Insecta</taxon>
        <taxon>Pterygota</taxon>
        <taxon>Neoptera</taxon>
        <taxon>Endopterygota</taxon>
        <taxon>Hymenoptera</taxon>
        <taxon>Apocrita</taxon>
        <taxon>Aculeata</taxon>
        <taxon>Apoidea</taxon>
        <taxon>Anthophila</taxon>
        <taxon>Apidae</taxon>
        <taxon>Apis</taxon>
    </lineage>
</organism>
<evidence type="ECO:0000313" key="11">
    <source>
        <dbReference type="EMBL" id="PBC32814.1"/>
    </source>
</evidence>
<dbReference type="InterPro" id="IPR055065">
    <property type="entry name" value="OB_MCM10"/>
</dbReference>
<evidence type="ECO:0000313" key="12">
    <source>
        <dbReference type="Proteomes" id="UP000242457"/>
    </source>
</evidence>
<dbReference type="Proteomes" id="UP000242457">
    <property type="component" value="Unassembled WGS sequence"/>
</dbReference>
<dbReference type="Pfam" id="PF09329">
    <property type="entry name" value="zf-primase"/>
    <property type="match status" value="1"/>
</dbReference>
<dbReference type="GO" id="GO:0003688">
    <property type="term" value="F:DNA replication origin binding"/>
    <property type="evidence" value="ECO:0007669"/>
    <property type="project" value="TreeGrafter"/>
</dbReference>
<evidence type="ECO:0000256" key="6">
    <source>
        <dbReference type="ARBA" id="ARBA00022771"/>
    </source>
</evidence>
<dbReference type="AlphaFoldDB" id="A0A2A3EMU5"/>
<reference evidence="11 12" key="1">
    <citation type="submission" date="2014-07" db="EMBL/GenBank/DDBJ databases">
        <title>Genomic and transcriptomic analysis on Apis cerana provide comprehensive insights into honey bee biology.</title>
        <authorList>
            <person name="Diao Q."/>
            <person name="Sun L."/>
            <person name="Zheng H."/>
            <person name="Zheng H."/>
            <person name="Xu S."/>
            <person name="Wang S."/>
            <person name="Zeng Z."/>
            <person name="Hu F."/>
            <person name="Su S."/>
            <person name="Wu J."/>
        </authorList>
    </citation>
    <scope>NUCLEOTIDE SEQUENCE [LARGE SCALE GENOMIC DNA]</scope>
    <source>
        <tissue evidence="11">Pupae without intestine</tissue>
    </source>
</reference>
<dbReference type="InterPro" id="IPR012340">
    <property type="entry name" value="NA-bd_OB-fold"/>
</dbReference>
<proteinExistence type="inferred from homology"/>